<dbReference type="EMBL" id="JANPWB010000003">
    <property type="protein sequence ID" value="KAJ1196525.1"/>
    <property type="molecule type" value="Genomic_DNA"/>
</dbReference>
<dbReference type="Proteomes" id="UP001066276">
    <property type="component" value="Chromosome 2_1"/>
</dbReference>
<sequence length="101" mass="10802">MLALWCFPLKFHRATKIAEKGLPTPSCLPRGAFDVGRDLRAASLHMQLEPPVEKFYSCLILPRPTGGDQISIKEKGGEAGAGGSYTDVAVSLFGQIKTVAA</sequence>
<evidence type="ECO:0000313" key="2">
    <source>
        <dbReference type="Proteomes" id="UP001066276"/>
    </source>
</evidence>
<evidence type="ECO:0000313" key="1">
    <source>
        <dbReference type="EMBL" id="KAJ1196525.1"/>
    </source>
</evidence>
<accession>A0AAV7V5X0</accession>
<gene>
    <name evidence="1" type="ORF">NDU88_000395</name>
</gene>
<proteinExistence type="predicted"/>
<name>A0AAV7V5X0_PLEWA</name>
<keyword evidence="2" id="KW-1185">Reference proteome</keyword>
<organism evidence="1 2">
    <name type="scientific">Pleurodeles waltl</name>
    <name type="common">Iberian ribbed newt</name>
    <dbReference type="NCBI Taxonomy" id="8319"/>
    <lineage>
        <taxon>Eukaryota</taxon>
        <taxon>Metazoa</taxon>
        <taxon>Chordata</taxon>
        <taxon>Craniata</taxon>
        <taxon>Vertebrata</taxon>
        <taxon>Euteleostomi</taxon>
        <taxon>Amphibia</taxon>
        <taxon>Batrachia</taxon>
        <taxon>Caudata</taxon>
        <taxon>Salamandroidea</taxon>
        <taxon>Salamandridae</taxon>
        <taxon>Pleurodelinae</taxon>
        <taxon>Pleurodeles</taxon>
    </lineage>
</organism>
<dbReference type="AlphaFoldDB" id="A0AAV7V5X0"/>
<reference evidence="1" key="1">
    <citation type="journal article" date="2022" name="bioRxiv">
        <title>Sequencing and chromosome-scale assembly of the giantPleurodeles waltlgenome.</title>
        <authorList>
            <person name="Brown T."/>
            <person name="Elewa A."/>
            <person name="Iarovenko S."/>
            <person name="Subramanian E."/>
            <person name="Araus A.J."/>
            <person name="Petzold A."/>
            <person name="Susuki M."/>
            <person name="Suzuki K.-i.T."/>
            <person name="Hayashi T."/>
            <person name="Toyoda A."/>
            <person name="Oliveira C."/>
            <person name="Osipova E."/>
            <person name="Leigh N.D."/>
            <person name="Simon A."/>
            <person name="Yun M.H."/>
        </authorList>
    </citation>
    <scope>NUCLEOTIDE SEQUENCE</scope>
    <source>
        <strain evidence="1">20211129_DDA</strain>
        <tissue evidence="1">Liver</tissue>
    </source>
</reference>
<comment type="caution">
    <text evidence="1">The sequence shown here is derived from an EMBL/GenBank/DDBJ whole genome shotgun (WGS) entry which is preliminary data.</text>
</comment>
<protein>
    <submittedName>
        <fullName evidence="1">Uncharacterized protein</fullName>
    </submittedName>
</protein>